<dbReference type="InterPro" id="IPR041078">
    <property type="entry name" value="Plavaka"/>
</dbReference>
<sequence length="1295" mass="146806">MDLDSPANTCRCGRSFPQTNSFNNHLRSCKVVKCRVSKGLTKAKELWEIRKQQRGEKKAVKDLGCAPLLPTSGMPVAIAEVTKNFERVVDQDFVAPEAGTTASPDLPIALRKGARKDVPQPARYRDVLPCPAPFLPPQELRRLVEHTPPLVGSSKVAIQAPQSQPKRVMRSPSNSFGLVREYAGAEFPQHDPEEHLQFEDLCTRISRPSSPLPLVSLRAESSQNFFPYPNRSSFCLGDWYWNDGAQKTQAGFQNLVRIITDPEFVPADVLHNKWDHINAALGGTQADDDDNWVDAADEGWKVSQIKINVPFHAGAAHPGTKIFEGVHLYHRPLVAVMKERISDPHYFRHFHIEPYKLLWQPSTSAGRQESRVHGELYTSRAFLRAHAELLRSPCEPGCQLPRVICAYMFWSDATHLTSFGNTKLWPVYVYFGNESKYRRGKPSANSCNHVAYFEKLPPSFNDFASRFTGGKGPTSQFYTHCGREFFHEQMKALIDDEFVYAWEHGTIISCGDGVLWRFYPRIFTYSADYPEKILIASIHDKGMCPCPRCTISKNEISKLGSSEDCQKRLSSARVDDLKRRDNIAKARNLIYNENTRVNGIAVERILKEVSLVPNQNTFSDKLSHLGFNYFRMLAVDLLHEFELGVWKALFIHLLRILAAINPDLLNELDRRYRQVPSFGKSTIRKFSSNISQMKKLAARDFVDILQCALPVFDGLLTGDNHTSVMRLLFICAHWHGIAKLCMHSDLTLELLDNLTVEIGDSLREFSNFVCPLYKTRELPREQEARHRRAAKQSRNNGAPLQGGSPNNAENVPTSRKKKDETGPWIKRYNMNTYKHHSLGDYANEIRERGTTDSYSTEPGELEHRTPKARYRRTDKKLFIKQLTQIERRQARLRRLKRAYFPKSARPQDHEEKFIGSAKDHHHIGKSEAMHEDIGSFLRSHARDPAIKNFLPKLRAHLLPRIQAARLPSDLALLDQTPLHAVPGSAGSADAGPQIPENVLFKFNRLYFHNTMRINYTTYDIRRAQDTINTNTERRDVMVLSKRGNTDPHDDESSAFIYARVLGICHVNVIQTGTAAPDYTPKRLDFLWVRWFRTISTGSWRMHRLERVFFPPMADDCSFGFLDPNDVVRACHAIPAFSFGVRHPDSQGLSLYARDSADFCQYYVGRFVDRDMLMRYHVGLGIGHVGTNNGVIHSQVSVASAADLDSGDLDSENIMMDIDRQPQEMELRCPKSNDGDFGQYPLEVGSQPNSDYHESSSEDEDDLDDGSGSGDDYGASEAADSDPGSESLGSELEYDD</sequence>
<organism evidence="2 3">
    <name type="scientific">Laccaria amethystina LaAM-08-1</name>
    <dbReference type="NCBI Taxonomy" id="1095629"/>
    <lineage>
        <taxon>Eukaryota</taxon>
        <taxon>Fungi</taxon>
        <taxon>Dikarya</taxon>
        <taxon>Basidiomycota</taxon>
        <taxon>Agaricomycotina</taxon>
        <taxon>Agaricomycetes</taxon>
        <taxon>Agaricomycetidae</taxon>
        <taxon>Agaricales</taxon>
        <taxon>Agaricineae</taxon>
        <taxon>Hydnangiaceae</taxon>
        <taxon>Laccaria</taxon>
    </lineage>
</organism>
<dbReference type="STRING" id="1095629.A0A0C9XMK4"/>
<dbReference type="HOGENOM" id="CLU_002498_0_0_1"/>
<name>A0A0C9XMK4_9AGAR</name>
<dbReference type="OrthoDB" id="2687259at2759"/>
<feature type="compositionally biased region" description="Polar residues" evidence="1">
    <location>
        <begin position="792"/>
        <end position="813"/>
    </location>
</feature>
<reference evidence="3" key="2">
    <citation type="submission" date="2015-01" db="EMBL/GenBank/DDBJ databases">
        <title>Evolutionary Origins and Diversification of the Mycorrhizal Mutualists.</title>
        <authorList>
            <consortium name="DOE Joint Genome Institute"/>
            <consortium name="Mycorrhizal Genomics Consortium"/>
            <person name="Kohler A."/>
            <person name="Kuo A."/>
            <person name="Nagy L.G."/>
            <person name="Floudas D."/>
            <person name="Copeland A."/>
            <person name="Barry K.W."/>
            <person name="Cichocki N."/>
            <person name="Veneault-Fourrey C."/>
            <person name="LaButti K."/>
            <person name="Lindquist E.A."/>
            <person name="Lipzen A."/>
            <person name="Lundell T."/>
            <person name="Morin E."/>
            <person name="Murat C."/>
            <person name="Riley R."/>
            <person name="Ohm R."/>
            <person name="Sun H."/>
            <person name="Tunlid A."/>
            <person name="Henrissat B."/>
            <person name="Grigoriev I.V."/>
            <person name="Hibbett D.S."/>
            <person name="Martin F."/>
        </authorList>
    </citation>
    <scope>NUCLEOTIDE SEQUENCE [LARGE SCALE GENOMIC DNA]</scope>
    <source>
        <strain evidence="3">LaAM-08-1</strain>
    </source>
</reference>
<dbReference type="Proteomes" id="UP000054477">
    <property type="component" value="Unassembled WGS sequence"/>
</dbReference>
<dbReference type="Pfam" id="PF18759">
    <property type="entry name" value="Plavaka"/>
    <property type="match status" value="1"/>
</dbReference>
<feature type="region of interest" description="Disordered" evidence="1">
    <location>
        <begin position="780"/>
        <end position="825"/>
    </location>
</feature>
<protein>
    <submittedName>
        <fullName evidence="2">Uncharacterized protein</fullName>
    </submittedName>
</protein>
<proteinExistence type="predicted"/>
<feature type="compositionally biased region" description="Low complexity" evidence="1">
    <location>
        <begin position="1269"/>
        <end position="1281"/>
    </location>
</feature>
<accession>A0A0C9XMK4</accession>
<evidence type="ECO:0000256" key="1">
    <source>
        <dbReference type="SAM" id="MobiDB-lite"/>
    </source>
</evidence>
<gene>
    <name evidence="2" type="ORF">K443DRAFT_196739</name>
</gene>
<evidence type="ECO:0000313" key="2">
    <source>
        <dbReference type="EMBL" id="KIJ98766.1"/>
    </source>
</evidence>
<dbReference type="EMBL" id="KN838662">
    <property type="protein sequence ID" value="KIJ98766.1"/>
    <property type="molecule type" value="Genomic_DNA"/>
</dbReference>
<reference evidence="2 3" key="1">
    <citation type="submission" date="2014-04" db="EMBL/GenBank/DDBJ databases">
        <authorList>
            <consortium name="DOE Joint Genome Institute"/>
            <person name="Kuo A."/>
            <person name="Kohler A."/>
            <person name="Nagy L.G."/>
            <person name="Floudas D."/>
            <person name="Copeland A."/>
            <person name="Barry K.W."/>
            <person name="Cichocki N."/>
            <person name="Veneault-Fourrey C."/>
            <person name="LaButti K."/>
            <person name="Lindquist E.A."/>
            <person name="Lipzen A."/>
            <person name="Lundell T."/>
            <person name="Morin E."/>
            <person name="Murat C."/>
            <person name="Sun H."/>
            <person name="Tunlid A."/>
            <person name="Henrissat B."/>
            <person name="Grigoriev I.V."/>
            <person name="Hibbett D.S."/>
            <person name="Martin F."/>
            <person name="Nordberg H.P."/>
            <person name="Cantor M.N."/>
            <person name="Hua S.X."/>
        </authorList>
    </citation>
    <scope>NUCLEOTIDE SEQUENCE [LARGE SCALE GENOMIC DNA]</scope>
    <source>
        <strain evidence="2 3">LaAM-08-1</strain>
    </source>
</reference>
<keyword evidence="3" id="KW-1185">Reference proteome</keyword>
<feature type="region of interest" description="Disordered" evidence="1">
    <location>
        <begin position="1227"/>
        <end position="1295"/>
    </location>
</feature>
<evidence type="ECO:0000313" key="3">
    <source>
        <dbReference type="Proteomes" id="UP000054477"/>
    </source>
</evidence>